<dbReference type="AlphaFoldDB" id="A0A7T1TDA8"/>
<evidence type="ECO:0000313" key="2">
    <source>
        <dbReference type="EMBL" id="QPP10820.1"/>
    </source>
</evidence>
<keyword evidence="3" id="KW-1185">Reference proteome</keyword>
<dbReference type="Proteomes" id="UP000595046">
    <property type="component" value="Chromosome"/>
</dbReference>
<proteinExistence type="predicted"/>
<reference evidence="3" key="1">
    <citation type="submission" date="2020-02" db="EMBL/GenBank/DDBJ databases">
        <title>Streptomyces sp. ASO4wet.</title>
        <authorList>
            <person name="Risdian C."/>
            <person name="Landwehr W."/>
            <person name="Schupp P."/>
            <person name="Wink J."/>
        </authorList>
    </citation>
    <scope>NUCLEOTIDE SEQUENCE [LARGE SCALE GENOMIC DNA]</scope>
    <source>
        <strain evidence="3">ASO4wet</strain>
    </source>
</reference>
<dbReference type="KEGG" id="sbat:G4Z16_19205"/>
<evidence type="ECO:0000313" key="3">
    <source>
        <dbReference type="Proteomes" id="UP000595046"/>
    </source>
</evidence>
<feature type="compositionally biased region" description="Low complexity" evidence="1">
    <location>
        <begin position="64"/>
        <end position="74"/>
    </location>
</feature>
<organism evidence="2 3">
    <name type="scientific">Streptomyces bathyalis</name>
    <dbReference type="NCBI Taxonomy" id="2710756"/>
    <lineage>
        <taxon>Bacteria</taxon>
        <taxon>Bacillati</taxon>
        <taxon>Actinomycetota</taxon>
        <taxon>Actinomycetes</taxon>
        <taxon>Kitasatosporales</taxon>
        <taxon>Streptomycetaceae</taxon>
        <taxon>Streptomyces</taxon>
    </lineage>
</organism>
<dbReference type="EMBL" id="CP048882">
    <property type="protein sequence ID" value="QPP10820.1"/>
    <property type="molecule type" value="Genomic_DNA"/>
</dbReference>
<evidence type="ECO:0000256" key="1">
    <source>
        <dbReference type="SAM" id="MobiDB-lite"/>
    </source>
</evidence>
<protein>
    <submittedName>
        <fullName evidence="2">Uncharacterized protein</fullName>
    </submittedName>
</protein>
<sequence>MLDRDERDRLTARLHHAVSGFVDGPRRAVEEADGIFEEAARHLEDALTHRRRVLREPWQGARHAPGTPGTDSGAPSGGPGSASAAETEELRLALRQYKEATERLLRL</sequence>
<gene>
    <name evidence="2" type="ORF">G4Z16_19205</name>
</gene>
<accession>A0A7T1TDA8</accession>
<feature type="region of interest" description="Disordered" evidence="1">
    <location>
        <begin position="51"/>
        <end position="88"/>
    </location>
</feature>
<name>A0A7T1TDA8_9ACTN</name>